<evidence type="ECO:0000259" key="8">
    <source>
        <dbReference type="Pfam" id="PF00263"/>
    </source>
</evidence>
<sequence length="687" mass="74266">MHLRTNRAFSLLAGFCLLALTGCATQSVNYPVNPSRMAAPAPEYQAEDLPESDAMDVSAGFTRLTPLPADTRALQQQTDLAQQFSSRDQHQLALNQLPLPEFIQQVFGEVLKVNYVIADQAASSKRLNLNVQEPISSRRLFLLTSQLLDEQNLQVSQREEVFYIHPKDRQSTANVVIGFGRRAGDVPDTIQQVLQVVPQRYGIKTSVERTLRSLTSAQITADFEQNAFFIQGSRSEVLRALDLLSLLDTPSSRGRYVGLMQLTYITPNEFNSQLTELMQAEGFNVSTRAAAGPALLLVPINQIGAIALFAGDAFVLDRAEYWASQIDRPGRGNDKRYFLYHPRYARASDLGQSVAPLIGASLPGTGSSRRDTQSAQQGMEQGTQGRESRAQSGAASGSTADGDIRLTVDERSNTLLFYTTGTAYQSLLPIIERLDVLPKQILLDATIAEVTLTDEFAQGFEFAFRSGRLTGGTRGAFGTLGMGGFALNWGDGVSQILARLSASSSLVNILSNPTLVVRDGVAATINVGEEIPTVGSTSVNPNTGAETVSIVYRKTGVKLTVTPTINAQGLVVLEIDQSISNTSPGGPQLAGTSSIFDRSIQTEVLAQSGQTVLLGGLISERNTEGSSHVPGLARVPLLGHLFKGQEQGQVKTELVIFITPRVIDSVDDWQHIRATIAEGLTNIRLSD</sequence>
<dbReference type="PROSITE" id="PS00875">
    <property type="entry name" value="T2SP_D"/>
    <property type="match status" value="1"/>
</dbReference>
<dbReference type="PROSITE" id="PS51257">
    <property type="entry name" value="PROKAR_LIPOPROTEIN"/>
    <property type="match status" value="1"/>
</dbReference>
<dbReference type="EMBL" id="FNRM01000002">
    <property type="protein sequence ID" value="SEA29495.1"/>
    <property type="molecule type" value="Genomic_DNA"/>
</dbReference>
<evidence type="ECO:0000256" key="3">
    <source>
        <dbReference type="ARBA" id="ARBA00023136"/>
    </source>
</evidence>
<comment type="similarity">
    <text evidence="4">Belongs to the bacterial secretin family.</text>
</comment>
<dbReference type="PANTHER" id="PTHR30332">
    <property type="entry name" value="PROBABLE GENERAL SECRETION PATHWAY PROTEIN D"/>
    <property type="match status" value="1"/>
</dbReference>
<dbReference type="PANTHER" id="PTHR30332:SF25">
    <property type="entry name" value="SECRETIN XPSD"/>
    <property type="match status" value="1"/>
</dbReference>
<accession>A0A1H4A0K2</accession>
<feature type="domain" description="Type II/III secretion system secretin-like" evidence="8">
    <location>
        <begin position="503"/>
        <end position="664"/>
    </location>
</feature>
<keyword evidence="5" id="KW-0813">Transport</keyword>
<keyword evidence="11" id="KW-1185">Reference proteome</keyword>
<gene>
    <name evidence="10" type="ORF">SAMN04488051_102444</name>
</gene>
<dbReference type="RefSeq" id="WP_091340850.1">
    <property type="nucleotide sequence ID" value="NZ_FNRM01000002.1"/>
</dbReference>
<dbReference type="InterPro" id="IPR004845">
    <property type="entry name" value="T2SS_GspD_CS"/>
</dbReference>
<dbReference type="Pfam" id="PF00263">
    <property type="entry name" value="Secretin"/>
    <property type="match status" value="1"/>
</dbReference>
<dbReference type="Pfam" id="PF03958">
    <property type="entry name" value="Secretin_N"/>
    <property type="match status" value="1"/>
</dbReference>
<dbReference type="Proteomes" id="UP000198773">
    <property type="component" value="Unassembled WGS sequence"/>
</dbReference>
<feature type="chain" id="PRO_5011467745" evidence="7">
    <location>
        <begin position="27"/>
        <end position="687"/>
    </location>
</feature>
<feature type="domain" description="NolW-like" evidence="9">
    <location>
        <begin position="339"/>
        <end position="440"/>
    </location>
</feature>
<evidence type="ECO:0000256" key="2">
    <source>
        <dbReference type="ARBA" id="ARBA00022729"/>
    </source>
</evidence>
<dbReference type="AlphaFoldDB" id="A0A1H4A0K2"/>
<dbReference type="PRINTS" id="PR00811">
    <property type="entry name" value="BCTERIALGSPD"/>
</dbReference>
<evidence type="ECO:0000256" key="5">
    <source>
        <dbReference type="RuleBase" id="RU004004"/>
    </source>
</evidence>
<dbReference type="InterPro" id="IPR050810">
    <property type="entry name" value="Bact_Secretion_Sys_Channel"/>
</dbReference>
<name>A0A1H4A0K2_ALKAM</name>
<organism evidence="10 11">
    <name type="scientific">Alkalimonas amylolytica</name>
    <dbReference type="NCBI Taxonomy" id="152573"/>
    <lineage>
        <taxon>Bacteria</taxon>
        <taxon>Pseudomonadati</taxon>
        <taxon>Pseudomonadota</taxon>
        <taxon>Gammaproteobacteria</taxon>
        <taxon>Alkalimonas</taxon>
    </lineage>
</organism>
<feature type="compositionally biased region" description="Polar residues" evidence="6">
    <location>
        <begin position="373"/>
        <end position="399"/>
    </location>
</feature>
<evidence type="ECO:0000256" key="7">
    <source>
        <dbReference type="SAM" id="SignalP"/>
    </source>
</evidence>
<dbReference type="InterPro" id="IPR004846">
    <property type="entry name" value="T2SS/T3SS_dom"/>
</dbReference>
<reference evidence="10 11" key="1">
    <citation type="submission" date="2016-10" db="EMBL/GenBank/DDBJ databases">
        <authorList>
            <person name="de Groot N.N."/>
        </authorList>
    </citation>
    <scope>NUCLEOTIDE SEQUENCE [LARGE SCALE GENOMIC DNA]</scope>
    <source>
        <strain evidence="10 11">CGMCC 1.3430</strain>
    </source>
</reference>
<evidence type="ECO:0000256" key="6">
    <source>
        <dbReference type="SAM" id="MobiDB-lite"/>
    </source>
</evidence>
<dbReference type="InterPro" id="IPR038591">
    <property type="entry name" value="NolW-like_sf"/>
</dbReference>
<evidence type="ECO:0000259" key="9">
    <source>
        <dbReference type="Pfam" id="PF03958"/>
    </source>
</evidence>
<dbReference type="GO" id="GO:0009279">
    <property type="term" value="C:cell outer membrane"/>
    <property type="evidence" value="ECO:0007669"/>
    <property type="project" value="UniProtKB-SubCell"/>
</dbReference>
<evidence type="ECO:0000313" key="10">
    <source>
        <dbReference type="EMBL" id="SEA29495.1"/>
    </source>
</evidence>
<keyword evidence="3" id="KW-0472">Membrane</keyword>
<evidence type="ECO:0000256" key="4">
    <source>
        <dbReference type="RuleBase" id="RU004003"/>
    </source>
</evidence>
<dbReference type="Gene3D" id="3.30.1370.120">
    <property type="match status" value="2"/>
</dbReference>
<dbReference type="OrthoDB" id="9775455at2"/>
<dbReference type="GO" id="GO:0009306">
    <property type="term" value="P:protein secretion"/>
    <property type="evidence" value="ECO:0007669"/>
    <property type="project" value="InterPro"/>
</dbReference>
<protein>
    <submittedName>
        <fullName evidence="10">General secretion pathway protein D</fullName>
    </submittedName>
</protein>
<dbReference type="GO" id="GO:0015627">
    <property type="term" value="C:type II protein secretion system complex"/>
    <property type="evidence" value="ECO:0007669"/>
    <property type="project" value="TreeGrafter"/>
</dbReference>
<proteinExistence type="inferred from homology"/>
<dbReference type="STRING" id="152573.SAMN04488051_102444"/>
<dbReference type="InterPro" id="IPR001775">
    <property type="entry name" value="GspD/PilQ"/>
</dbReference>
<dbReference type="InterPro" id="IPR005644">
    <property type="entry name" value="NolW-like"/>
</dbReference>
<keyword evidence="2 7" id="KW-0732">Signal</keyword>
<evidence type="ECO:0000256" key="1">
    <source>
        <dbReference type="ARBA" id="ARBA00004370"/>
    </source>
</evidence>
<comment type="subcellular location">
    <subcellularLocation>
        <location evidence="5">Cell outer membrane</location>
    </subcellularLocation>
    <subcellularLocation>
        <location evidence="1">Membrane</location>
    </subcellularLocation>
</comment>
<feature type="signal peptide" evidence="7">
    <location>
        <begin position="1"/>
        <end position="26"/>
    </location>
</feature>
<feature type="region of interest" description="Disordered" evidence="6">
    <location>
        <begin position="360"/>
        <end position="403"/>
    </location>
</feature>
<evidence type="ECO:0000313" key="11">
    <source>
        <dbReference type="Proteomes" id="UP000198773"/>
    </source>
</evidence>